<dbReference type="Proteomes" id="UP000006844">
    <property type="component" value="Chromosome"/>
</dbReference>
<sequence>MTRRRSLQVVAPLLAATAMSLASGCKQPEMQRCVDEHDNVVADNLCQGPAQQRVEQRPDGHGGFIPFFIPMYRPYFGGMGGYGLGEHVYGGGYSAVPGRSYASPSVTRSGFGRSFSSSGSGE</sequence>
<dbReference type="STRING" id="401053.AciPR4_0548"/>
<feature type="chain" id="PRO_5003232384" description="Lipoprotein" evidence="2">
    <location>
        <begin position="23"/>
        <end position="122"/>
    </location>
</feature>
<evidence type="ECO:0000256" key="2">
    <source>
        <dbReference type="SAM" id="SignalP"/>
    </source>
</evidence>
<evidence type="ECO:0000256" key="1">
    <source>
        <dbReference type="SAM" id="MobiDB-lite"/>
    </source>
</evidence>
<keyword evidence="2" id="KW-0732">Signal</keyword>
<feature type="compositionally biased region" description="Low complexity" evidence="1">
    <location>
        <begin position="108"/>
        <end position="122"/>
    </location>
</feature>
<reference evidence="3 4" key="1">
    <citation type="journal article" date="2012" name="Stand. Genomic Sci.">
        <title>Complete genome sequence of Terriglobus saanensis type strain SP1PR4(T), an Acidobacteria from tundra soil.</title>
        <authorList>
            <person name="Rawat S.R."/>
            <person name="Mannisto M.K."/>
            <person name="Starovoytov V."/>
            <person name="Goodwin L."/>
            <person name="Nolan M."/>
            <person name="Hauser L."/>
            <person name="Land M."/>
            <person name="Davenport K.W."/>
            <person name="Woyke T."/>
            <person name="Haggblom M.M."/>
        </authorList>
    </citation>
    <scope>NUCLEOTIDE SEQUENCE</scope>
    <source>
        <strain evidence="4">ATCC BAA-1853 / DSM 23119 / SP1PR4</strain>
    </source>
</reference>
<evidence type="ECO:0008006" key="5">
    <source>
        <dbReference type="Google" id="ProtNLM"/>
    </source>
</evidence>
<dbReference type="eggNOG" id="ENOG50334DF">
    <property type="taxonomic scope" value="Bacteria"/>
</dbReference>
<gene>
    <name evidence="3" type="ordered locus">AciPR4_0548</name>
</gene>
<organism evidence="3 4">
    <name type="scientific">Terriglobus saanensis (strain ATCC BAA-1853 / DSM 23119 / SP1PR4)</name>
    <dbReference type="NCBI Taxonomy" id="401053"/>
    <lineage>
        <taxon>Bacteria</taxon>
        <taxon>Pseudomonadati</taxon>
        <taxon>Acidobacteriota</taxon>
        <taxon>Terriglobia</taxon>
        <taxon>Terriglobales</taxon>
        <taxon>Acidobacteriaceae</taxon>
        <taxon>Terriglobus</taxon>
    </lineage>
</organism>
<accession>E8V3W9</accession>
<dbReference type="RefSeq" id="WP_013567116.1">
    <property type="nucleotide sequence ID" value="NC_014963.1"/>
</dbReference>
<dbReference type="KEGG" id="tsa:AciPR4_0548"/>
<evidence type="ECO:0000313" key="4">
    <source>
        <dbReference type="Proteomes" id="UP000006844"/>
    </source>
</evidence>
<name>E8V3W9_TERSS</name>
<feature type="region of interest" description="Disordered" evidence="1">
    <location>
        <begin position="103"/>
        <end position="122"/>
    </location>
</feature>
<feature type="signal peptide" evidence="2">
    <location>
        <begin position="1"/>
        <end position="22"/>
    </location>
</feature>
<protein>
    <recommendedName>
        <fullName evidence="5">Lipoprotein</fullName>
    </recommendedName>
</protein>
<dbReference type="PROSITE" id="PS51257">
    <property type="entry name" value="PROKAR_LIPOPROTEIN"/>
    <property type="match status" value="1"/>
</dbReference>
<dbReference type="OrthoDB" id="123458at2"/>
<proteinExistence type="predicted"/>
<keyword evidence="4" id="KW-1185">Reference proteome</keyword>
<dbReference type="EMBL" id="CP002467">
    <property type="protein sequence ID" value="ADV81383.1"/>
    <property type="molecule type" value="Genomic_DNA"/>
</dbReference>
<evidence type="ECO:0000313" key="3">
    <source>
        <dbReference type="EMBL" id="ADV81383.1"/>
    </source>
</evidence>
<dbReference type="HOGENOM" id="CLU_1969458_0_0_0"/>
<dbReference type="AlphaFoldDB" id="E8V3W9"/>